<sequence length="233" mass="27930">MKKIIMSVIFFLYGIFSAQIDLKIKFLNEKKSVMEITISNNTNDYYIVPFDQKGFKAYHSDEVCSNLNNLDYPYSFFAPTLMLKDIVDNSIEELSIRSYHGDILDDKNYQKLKKLEQENKNRIFKWKEKNKFSSQEDAIRNLYLYKNLITLKPKEILNIKIELDVYNIRRGDTYFYDYYILTNNKKYDLSINLCADESIYNYLTEKQKVKFKKYKLFTGQIESNKISYTFKNL</sequence>
<reference evidence="1 2" key="1">
    <citation type="journal article" date="2004" name="Emerg. Infect. Dis.">
        <title>Amoebae-resisting bacteria isolated from human nasal swabs by amoebal coculture.</title>
        <authorList>
            <person name="Greub G."/>
            <person name="La Scola B."/>
            <person name="Raoult D."/>
        </authorList>
    </citation>
    <scope>NUCLEOTIDE SEQUENCE [LARGE SCALE GENOMIC DNA]</scope>
    <source>
        <strain evidence="1 2">CCUG 51329</strain>
    </source>
</reference>
<proteinExistence type="predicted"/>
<dbReference type="EMBL" id="QNVU01000091">
    <property type="protein sequence ID" value="REC40127.1"/>
    <property type="molecule type" value="Genomic_DNA"/>
</dbReference>
<protein>
    <submittedName>
        <fullName evidence="1">Uncharacterized protein</fullName>
    </submittedName>
</protein>
<evidence type="ECO:0000313" key="1">
    <source>
        <dbReference type="EMBL" id="REC40127.1"/>
    </source>
</evidence>
<organism evidence="1 2">
    <name type="scientific">Candidatus Chryseobacterium massiliense</name>
    <dbReference type="NCBI Taxonomy" id="204089"/>
    <lineage>
        <taxon>Bacteria</taxon>
        <taxon>Pseudomonadati</taxon>
        <taxon>Bacteroidota</taxon>
        <taxon>Flavobacteriia</taxon>
        <taxon>Flavobacteriales</taxon>
        <taxon>Weeksellaceae</taxon>
        <taxon>Chryseobacterium group</taxon>
        <taxon>Chryseobacterium</taxon>
    </lineage>
</organism>
<keyword evidence="2" id="KW-1185">Reference proteome</keyword>
<evidence type="ECO:0000313" key="2">
    <source>
        <dbReference type="Proteomes" id="UP000256924"/>
    </source>
</evidence>
<name>A0A3D9AG80_9FLAO</name>
<dbReference type="Proteomes" id="UP000256924">
    <property type="component" value="Unassembled WGS sequence"/>
</dbReference>
<dbReference type="RefSeq" id="WP_116100165.1">
    <property type="nucleotide sequence ID" value="NZ_QNVU01000091.1"/>
</dbReference>
<accession>A0A3D9AG80</accession>
<comment type="caution">
    <text evidence="1">The sequence shown here is derived from an EMBL/GenBank/DDBJ whole genome shotgun (WGS) entry which is preliminary data.</text>
</comment>
<gene>
    <name evidence="1" type="ORF">DRF68_20535</name>
</gene>
<dbReference type="AlphaFoldDB" id="A0A3D9AG80"/>